<dbReference type="EnsemblFungi" id="PTTG_28558-t43_1">
    <property type="protein sequence ID" value="PTTG_28558-t43_1-p1"/>
    <property type="gene ID" value="PTTG_28558"/>
</dbReference>
<reference evidence="1" key="1">
    <citation type="submission" date="2009-11" db="EMBL/GenBank/DDBJ databases">
        <authorList>
            <consortium name="The Broad Institute Genome Sequencing Platform"/>
            <person name="Ward D."/>
            <person name="Feldgarden M."/>
            <person name="Earl A."/>
            <person name="Young S.K."/>
            <person name="Zeng Q."/>
            <person name="Koehrsen M."/>
            <person name="Alvarado L."/>
            <person name="Berlin A."/>
            <person name="Bochicchio J."/>
            <person name="Borenstein D."/>
            <person name="Chapman S.B."/>
            <person name="Chen Z."/>
            <person name="Engels R."/>
            <person name="Freedman E."/>
            <person name="Gellesch M."/>
            <person name="Goldberg J."/>
            <person name="Griggs A."/>
            <person name="Gujja S."/>
            <person name="Heilman E."/>
            <person name="Heiman D."/>
            <person name="Hepburn T."/>
            <person name="Howarth C."/>
            <person name="Jen D."/>
            <person name="Larson L."/>
            <person name="Lewis B."/>
            <person name="Mehta T."/>
            <person name="Park D."/>
            <person name="Pearson M."/>
            <person name="Roberts A."/>
            <person name="Saif S."/>
            <person name="Shea T."/>
            <person name="Shenoy N."/>
            <person name="Sisk P."/>
            <person name="Stolte C."/>
            <person name="Sykes S."/>
            <person name="Thomson T."/>
            <person name="Walk T."/>
            <person name="White J."/>
            <person name="Yandava C."/>
            <person name="Izard J."/>
            <person name="Baranova O.V."/>
            <person name="Blanton J.M."/>
            <person name="Tanner A.C."/>
            <person name="Dewhirst F.E."/>
            <person name="Haas B."/>
            <person name="Nusbaum C."/>
            <person name="Birren B."/>
        </authorList>
    </citation>
    <scope>NUCLEOTIDE SEQUENCE [LARGE SCALE GENOMIC DNA]</scope>
    <source>
        <strain evidence="1">1-1 BBBD Race 1</strain>
    </source>
</reference>
<sequence length="73" mass="8030">MKTTGYDMIGDPALYYAVSANKVTKNGKVAGYNCIGKHMEAAYCCYPGSITMKTEILSGDVSFNCYMHPTHHE</sequence>
<reference evidence="2 3" key="3">
    <citation type="journal article" date="2017" name="G3 (Bethesda)">
        <title>Comparative analysis highlights variable genome content of wheat rusts and divergence of the mating loci.</title>
        <authorList>
            <person name="Cuomo C.A."/>
            <person name="Bakkeren G."/>
            <person name="Khalil H.B."/>
            <person name="Panwar V."/>
            <person name="Joly D."/>
            <person name="Linning R."/>
            <person name="Sakthikumar S."/>
            <person name="Song X."/>
            <person name="Adiconis X."/>
            <person name="Fan L."/>
            <person name="Goldberg J.M."/>
            <person name="Levin J.Z."/>
            <person name="Young S."/>
            <person name="Zeng Q."/>
            <person name="Anikster Y."/>
            <person name="Bruce M."/>
            <person name="Wang M."/>
            <person name="Yin C."/>
            <person name="McCallum B."/>
            <person name="Szabo L.J."/>
            <person name="Hulbert S."/>
            <person name="Chen X."/>
            <person name="Fellers J.P."/>
        </authorList>
    </citation>
    <scope>NUCLEOTIDE SEQUENCE</scope>
    <source>
        <strain evidence="2">isolate 1-1 / race 1 (BBBD)</strain>
        <strain evidence="3">Isolate 1-1 / race 1 (BBBD)</strain>
    </source>
</reference>
<keyword evidence="3" id="KW-1185">Reference proteome</keyword>
<accession>A0A180GCX3</accession>
<evidence type="ECO:0000313" key="3">
    <source>
        <dbReference type="Proteomes" id="UP000005240"/>
    </source>
</evidence>
<dbReference type="VEuPathDB" id="FungiDB:PTTG_28558"/>
<dbReference type="Proteomes" id="UP000005240">
    <property type="component" value="Unassembled WGS sequence"/>
</dbReference>
<dbReference type="AlphaFoldDB" id="A0A180GCX3"/>
<reference evidence="2" key="4">
    <citation type="submission" date="2025-05" db="UniProtKB">
        <authorList>
            <consortium name="EnsemblFungi"/>
        </authorList>
    </citation>
    <scope>IDENTIFICATION</scope>
    <source>
        <strain evidence="2">isolate 1-1 / race 1 (BBBD)</strain>
    </source>
</reference>
<protein>
    <submittedName>
        <fullName evidence="1 2">Uncharacterized protein</fullName>
    </submittedName>
</protein>
<evidence type="ECO:0000313" key="2">
    <source>
        <dbReference type="EnsemblFungi" id="PTTG_28558-t43_1-p1"/>
    </source>
</evidence>
<gene>
    <name evidence="1" type="ORF">PTTG_28558</name>
</gene>
<dbReference type="EMBL" id="ADAS02000118">
    <property type="protein sequence ID" value="OAV89783.1"/>
    <property type="molecule type" value="Genomic_DNA"/>
</dbReference>
<reference evidence="1" key="2">
    <citation type="submission" date="2016-05" db="EMBL/GenBank/DDBJ databases">
        <title>Comparative analysis highlights variable genome content of wheat rusts and divergence of the mating loci.</title>
        <authorList>
            <person name="Cuomo C.A."/>
            <person name="Bakkeren G."/>
            <person name="Szabo L."/>
            <person name="Khalil H."/>
            <person name="Joly D."/>
            <person name="Goldberg J."/>
            <person name="Young S."/>
            <person name="Zeng Q."/>
            <person name="Fellers J."/>
        </authorList>
    </citation>
    <scope>NUCLEOTIDE SEQUENCE [LARGE SCALE GENOMIC DNA]</scope>
    <source>
        <strain evidence="1">1-1 BBBD Race 1</strain>
    </source>
</reference>
<name>A0A180GCX3_PUCT1</name>
<evidence type="ECO:0000313" key="1">
    <source>
        <dbReference type="EMBL" id="OAV89783.1"/>
    </source>
</evidence>
<organism evidence="1">
    <name type="scientific">Puccinia triticina (isolate 1-1 / race 1 (BBBD))</name>
    <name type="common">Brown leaf rust fungus</name>
    <dbReference type="NCBI Taxonomy" id="630390"/>
    <lineage>
        <taxon>Eukaryota</taxon>
        <taxon>Fungi</taxon>
        <taxon>Dikarya</taxon>
        <taxon>Basidiomycota</taxon>
        <taxon>Pucciniomycotina</taxon>
        <taxon>Pucciniomycetes</taxon>
        <taxon>Pucciniales</taxon>
        <taxon>Pucciniaceae</taxon>
        <taxon>Puccinia</taxon>
    </lineage>
</organism>
<proteinExistence type="predicted"/>